<sequence>MGTAERSLDVDIGAVISLSASYFAHPGWVGSAVQNLISGVSGTNEEECGSDSTGGVALFHKRTGSSR</sequence>
<dbReference type="AlphaFoldDB" id="A0A9D4HXW2"/>
<name>A0A9D4HXW2_DREPO</name>
<proteinExistence type="predicted"/>
<dbReference type="EMBL" id="JAIWYP010000011">
    <property type="protein sequence ID" value="KAH3734981.1"/>
    <property type="molecule type" value="Genomic_DNA"/>
</dbReference>
<evidence type="ECO:0000256" key="1">
    <source>
        <dbReference type="SAM" id="MobiDB-lite"/>
    </source>
</evidence>
<protein>
    <submittedName>
        <fullName evidence="2">Uncharacterized protein</fullName>
    </submittedName>
</protein>
<gene>
    <name evidence="2" type="ORF">DPMN_041441</name>
</gene>
<evidence type="ECO:0000313" key="3">
    <source>
        <dbReference type="Proteomes" id="UP000828390"/>
    </source>
</evidence>
<reference evidence="2" key="2">
    <citation type="submission" date="2020-11" db="EMBL/GenBank/DDBJ databases">
        <authorList>
            <person name="McCartney M.A."/>
            <person name="Auch B."/>
            <person name="Kono T."/>
            <person name="Mallez S."/>
            <person name="Becker A."/>
            <person name="Gohl D.M."/>
            <person name="Silverstein K.A.T."/>
            <person name="Koren S."/>
            <person name="Bechman K.B."/>
            <person name="Herman A."/>
            <person name="Abrahante J.E."/>
            <person name="Garbe J."/>
        </authorList>
    </citation>
    <scope>NUCLEOTIDE SEQUENCE</scope>
    <source>
        <strain evidence="2">Duluth1</strain>
        <tissue evidence="2">Whole animal</tissue>
    </source>
</reference>
<comment type="caution">
    <text evidence="2">The sequence shown here is derived from an EMBL/GenBank/DDBJ whole genome shotgun (WGS) entry which is preliminary data.</text>
</comment>
<reference evidence="2" key="1">
    <citation type="journal article" date="2019" name="bioRxiv">
        <title>The Genome of the Zebra Mussel, Dreissena polymorpha: A Resource for Invasive Species Research.</title>
        <authorList>
            <person name="McCartney M.A."/>
            <person name="Auch B."/>
            <person name="Kono T."/>
            <person name="Mallez S."/>
            <person name="Zhang Y."/>
            <person name="Obille A."/>
            <person name="Becker A."/>
            <person name="Abrahante J.E."/>
            <person name="Garbe J."/>
            <person name="Badalamenti J.P."/>
            <person name="Herman A."/>
            <person name="Mangelson H."/>
            <person name="Liachko I."/>
            <person name="Sullivan S."/>
            <person name="Sone E.D."/>
            <person name="Koren S."/>
            <person name="Silverstein K.A.T."/>
            <person name="Beckman K.B."/>
            <person name="Gohl D.M."/>
        </authorList>
    </citation>
    <scope>NUCLEOTIDE SEQUENCE</scope>
    <source>
        <strain evidence="2">Duluth1</strain>
        <tissue evidence="2">Whole animal</tissue>
    </source>
</reference>
<accession>A0A9D4HXW2</accession>
<evidence type="ECO:0000313" key="2">
    <source>
        <dbReference type="EMBL" id="KAH3734981.1"/>
    </source>
</evidence>
<dbReference type="Proteomes" id="UP000828390">
    <property type="component" value="Unassembled WGS sequence"/>
</dbReference>
<organism evidence="2 3">
    <name type="scientific">Dreissena polymorpha</name>
    <name type="common">Zebra mussel</name>
    <name type="synonym">Mytilus polymorpha</name>
    <dbReference type="NCBI Taxonomy" id="45954"/>
    <lineage>
        <taxon>Eukaryota</taxon>
        <taxon>Metazoa</taxon>
        <taxon>Spiralia</taxon>
        <taxon>Lophotrochozoa</taxon>
        <taxon>Mollusca</taxon>
        <taxon>Bivalvia</taxon>
        <taxon>Autobranchia</taxon>
        <taxon>Heteroconchia</taxon>
        <taxon>Euheterodonta</taxon>
        <taxon>Imparidentia</taxon>
        <taxon>Neoheterodontei</taxon>
        <taxon>Myida</taxon>
        <taxon>Dreissenoidea</taxon>
        <taxon>Dreissenidae</taxon>
        <taxon>Dreissena</taxon>
    </lineage>
</organism>
<feature type="region of interest" description="Disordered" evidence="1">
    <location>
        <begin position="45"/>
        <end position="67"/>
    </location>
</feature>
<keyword evidence="3" id="KW-1185">Reference proteome</keyword>